<dbReference type="Pfam" id="PF07592">
    <property type="entry name" value="DDE_Tnp_ISAZ013"/>
    <property type="match status" value="1"/>
</dbReference>
<evidence type="ECO:0000313" key="3">
    <source>
        <dbReference type="Proteomes" id="UP000318053"/>
    </source>
</evidence>
<dbReference type="EMBL" id="SJPK01000002">
    <property type="protein sequence ID" value="TWT74301.1"/>
    <property type="molecule type" value="Genomic_DNA"/>
</dbReference>
<evidence type="ECO:0000256" key="1">
    <source>
        <dbReference type="SAM" id="MobiDB-lite"/>
    </source>
</evidence>
<feature type="region of interest" description="Disordered" evidence="1">
    <location>
        <begin position="190"/>
        <end position="217"/>
    </location>
</feature>
<gene>
    <name evidence="2" type="ORF">CA85_11880</name>
</gene>
<dbReference type="RefSeq" id="WP_146390298.1">
    <property type="nucleotide sequence ID" value="NZ_SJPK01000002.1"/>
</dbReference>
<dbReference type="NCBIfam" id="NF033519">
    <property type="entry name" value="transpos_ISAzo13"/>
    <property type="match status" value="1"/>
</dbReference>
<dbReference type="AlphaFoldDB" id="A0A5C5YHK9"/>
<dbReference type="OrthoDB" id="251456at2"/>
<dbReference type="InterPro" id="IPR011518">
    <property type="entry name" value="Transposase_36"/>
</dbReference>
<sequence length="408" mass="45721">MPDATLVDGLRSKYNALVDDLDERGRRRWAATEAIAIGRGGIVAVATATGLSDRTVKNGIAELQSKTPLPSGRQRHPGGGRKPLECHQAKLVSAVEALVEPTERGDPQSPLRWTCKSLTNLQTELFSQGFQVGRTKISEILRSLGYSLQGNRKSREGKDHPDRDAQFKHIAARVKAYRHGGRPAVSVDTKKKEVLGNKANVGREYRPKGDPLEVDTHDFPDKKLGKAVPYGVYDIAENEAMVSIGVSSDTAEFAVEAIRRWWQELGQERYGRPSRLLITADSGGSNAHRSRLWKLELQQLANETGMKIEVCHYPPGTSKWNKIEHRLFCHITRNWRGVPLETHQVVVSLVGSTKTNEGLEVHCWLDEGQYKTGRKVTDNEMQSIRLKRNSFHGDWNYEIQPHKNRSNG</sequence>
<accession>A0A5C5YHK9</accession>
<reference evidence="2 3" key="1">
    <citation type="submission" date="2019-02" db="EMBL/GenBank/DDBJ databases">
        <title>Deep-cultivation of Planctomycetes and their phenomic and genomic characterization uncovers novel biology.</title>
        <authorList>
            <person name="Wiegand S."/>
            <person name="Jogler M."/>
            <person name="Boedeker C."/>
            <person name="Pinto D."/>
            <person name="Vollmers J."/>
            <person name="Rivas-Marin E."/>
            <person name="Kohn T."/>
            <person name="Peeters S.H."/>
            <person name="Heuer A."/>
            <person name="Rast P."/>
            <person name="Oberbeckmann S."/>
            <person name="Bunk B."/>
            <person name="Jeske O."/>
            <person name="Meyerdierks A."/>
            <person name="Storesund J.E."/>
            <person name="Kallscheuer N."/>
            <person name="Luecker S."/>
            <person name="Lage O.M."/>
            <person name="Pohl T."/>
            <person name="Merkel B.J."/>
            <person name="Hornburger P."/>
            <person name="Mueller R.-W."/>
            <person name="Bruemmer F."/>
            <person name="Labrenz M."/>
            <person name="Spormann A.M."/>
            <person name="Op Den Camp H."/>
            <person name="Overmann J."/>
            <person name="Amann R."/>
            <person name="Jetten M.S.M."/>
            <person name="Mascher T."/>
            <person name="Medema M.H."/>
            <person name="Devos D.P."/>
            <person name="Kaster A.-K."/>
            <person name="Ovreas L."/>
            <person name="Rohde M."/>
            <person name="Galperin M.Y."/>
            <person name="Jogler C."/>
        </authorList>
    </citation>
    <scope>NUCLEOTIDE SEQUENCE [LARGE SCALE GENOMIC DNA]</scope>
    <source>
        <strain evidence="2 3">CA85</strain>
    </source>
</reference>
<comment type="caution">
    <text evidence="2">The sequence shown here is derived from an EMBL/GenBank/DDBJ whole genome shotgun (WGS) entry which is preliminary data.</text>
</comment>
<name>A0A5C5YHK9_9BACT</name>
<proteinExistence type="predicted"/>
<protein>
    <submittedName>
        <fullName evidence="2">Rhodopirellula transposase</fullName>
    </submittedName>
</protein>
<keyword evidence="3" id="KW-1185">Reference proteome</keyword>
<dbReference type="Proteomes" id="UP000318053">
    <property type="component" value="Unassembled WGS sequence"/>
</dbReference>
<evidence type="ECO:0000313" key="2">
    <source>
        <dbReference type="EMBL" id="TWT74301.1"/>
    </source>
</evidence>
<organism evidence="2 3">
    <name type="scientific">Allorhodopirellula solitaria</name>
    <dbReference type="NCBI Taxonomy" id="2527987"/>
    <lineage>
        <taxon>Bacteria</taxon>
        <taxon>Pseudomonadati</taxon>
        <taxon>Planctomycetota</taxon>
        <taxon>Planctomycetia</taxon>
        <taxon>Pirellulales</taxon>
        <taxon>Pirellulaceae</taxon>
        <taxon>Allorhodopirellula</taxon>
    </lineage>
</organism>